<keyword evidence="3" id="KW-0408">Iron</keyword>
<accession>A0A915NIL0</accession>
<sequence length="346" mass="40067">MAAFLFVFIVILIFVFYNFHYKRKGLPPGPIPLPFFGNSLTLMRHPPGEDIFLEWRQRFGPIFTFWLGETPVICIAEYNKIVEYYQRGGEAFAGRHAIEAYERIIRGGIYGVLQTEGEIWREHRRFVLHVFRDFGVGKNIMQERILTEISEMFKLLDLEINEQQKLNEIEIDIVKHLERAISSIINVLLVGFRFDEEAILFDLWISGQETTTTALSWGIALLLHNPSVMEKVQEELDNKFGNEQELVSWSDRSSLPYTCAVVNEILRVGNVVAQDFPHRMMKDTKVDKWLLRKGQPIVAQISVVLVDPNISPGDSFPSLKREIGIPVLCPKFTCRVIKRWKKTIQI</sequence>
<dbReference type="WBParaSite" id="scf7180000417773.g1751">
    <property type="protein sequence ID" value="scf7180000417773.g1751"/>
    <property type="gene ID" value="scf7180000417773.g1751"/>
</dbReference>
<organism evidence="5 6">
    <name type="scientific">Meloidogyne floridensis</name>
    <dbReference type="NCBI Taxonomy" id="298350"/>
    <lineage>
        <taxon>Eukaryota</taxon>
        <taxon>Metazoa</taxon>
        <taxon>Ecdysozoa</taxon>
        <taxon>Nematoda</taxon>
        <taxon>Chromadorea</taxon>
        <taxon>Rhabditida</taxon>
        <taxon>Tylenchina</taxon>
        <taxon>Tylenchomorpha</taxon>
        <taxon>Tylenchoidea</taxon>
        <taxon>Meloidogynidae</taxon>
        <taxon>Meloidogyninae</taxon>
        <taxon>Meloidogyne</taxon>
    </lineage>
</organism>
<dbReference type="Proteomes" id="UP000887560">
    <property type="component" value="Unplaced"/>
</dbReference>
<evidence type="ECO:0000256" key="1">
    <source>
        <dbReference type="ARBA" id="ARBA00010617"/>
    </source>
</evidence>
<keyword evidence="4" id="KW-0560">Oxidoreductase</keyword>
<dbReference type="GO" id="GO:0016712">
    <property type="term" value="F:oxidoreductase activity, acting on paired donors, with incorporation or reduction of molecular oxygen, reduced flavin or flavoprotein as one donor, and incorporation of one atom of oxygen"/>
    <property type="evidence" value="ECO:0007669"/>
    <property type="project" value="TreeGrafter"/>
</dbReference>
<evidence type="ECO:0000313" key="6">
    <source>
        <dbReference type="WBParaSite" id="scf7180000417773.g1751"/>
    </source>
</evidence>
<dbReference type="GO" id="GO:0005506">
    <property type="term" value="F:iron ion binding"/>
    <property type="evidence" value="ECO:0007669"/>
    <property type="project" value="InterPro"/>
</dbReference>
<dbReference type="PRINTS" id="PR00385">
    <property type="entry name" value="P450"/>
</dbReference>
<reference evidence="6" key="1">
    <citation type="submission" date="2022-11" db="UniProtKB">
        <authorList>
            <consortium name="WormBaseParasite"/>
        </authorList>
    </citation>
    <scope>IDENTIFICATION</scope>
</reference>
<keyword evidence="5" id="KW-1185">Reference proteome</keyword>
<proteinExistence type="inferred from homology"/>
<evidence type="ECO:0000256" key="2">
    <source>
        <dbReference type="ARBA" id="ARBA00022723"/>
    </source>
</evidence>
<dbReference type="SUPFAM" id="SSF48264">
    <property type="entry name" value="Cytochrome P450"/>
    <property type="match status" value="1"/>
</dbReference>
<dbReference type="InterPro" id="IPR050182">
    <property type="entry name" value="Cytochrome_P450_fam2"/>
</dbReference>
<keyword evidence="2" id="KW-0479">Metal-binding</keyword>
<dbReference type="GO" id="GO:0006082">
    <property type="term" value="P:organic acid metabolic process"/>
    <property type="evidence" value="ECO:0007669"/>
    <property type="project" value="TreeGrafter"/>
</dbReference>
<dbReference type="InterPro" id="IPR036396">
    <property type="entry name" value="Cyt_P450_sf"/>
</dbReference>
<dbReference type="InterPro" id="IPR002401">
    <property type="entry name" value="Cyt_P450_E_grp-I"/>
</dbReference>
<comment type="similarity">
    <text evidence="1">Belongs to the cytochrome P450 family.</text>
</comment>
<dbReference type="Gene3D" id="1.10.630.10">
    <property type="entry name" value="Cytochrome P450"/>
    <property type="match status" value="2"/>
</dbReference>
<dbReference type="GO" id="GO:0006805">
    <property type="term" value="P:xenobiotic metabolic process"/>
    <property type="evidence" value="ECO:0007669"/>
    <property type="project" value="TreeGrafter"/>
</dbReference>
<dbReference type="PRINTS" id="PR00463">
    <property type="entry name" value="EP450I"/>
</dbReference>
<evidence type="ECO:0000313" key="5">
    <source>
        <dbReference type="Proteomes" id="UP000887560"/>
    </source>
</evidence>
<evidence type="ECO:0000256" key="4">
    <source>
        <dbReference type="ARBA" id="ARBA00023033"/>
    </source>
</evidence>
<evidence type="ECO:0000256" key="3">
    <source>
        <dbReference type="ARBA" id="ARBA00023004"/>
    </source>
</evidence>
<dbReference type="AlphaFoldDB" id="A0A915NIL0"/>
<name>A0A915NIL0_9BILA</name>
<dbReference type="GO" id="GO:0020037">
    <property type="term" value="F:heme binding"/>
    <property type="evidence" value="ECO:0007669"/>
    <property type="project" value="InterPro"/>
</dbReference>
<dbReference type="GO" id="GO:0005737">
    <property type="term" value="C:cytoplasm"/>
    <property type="evidence" value="ECO:0007669"/>
    <property type="project" value="TreeGrafter"/>
</dbReference>
<dbReference type="PANTHER" id="PTHR24300">
    <property type="entry name" value="CYTOCHROME P450 508A4-RELATED"/>
    <property type="match status" value="1"/>
</dbReference>
<protein>
    <submittedName>
        <fullName evidence="6">Cytochrome P450</fullName>
    </submittedName>
</protein>
<dbReference type="Pfam" id="PF00067">
    <property type="entry name" value="p450"/>
    <property type="match status" value="2"/>
</dbReference>
<keyword evidence="4" id="KW-0503">Monooxygenase</keyword>
<dbReference type="PANTHER" id="PTHR24300:SF375">
    <property type="entry name" value="CYTOCHROME P450 FAMILY"/>
    <property type="match status" value="1"/>
</dbReference>
<dbReference type="InterPro" id="IPR001128">
    <property type="entry name" value="Cyt_P450"/>
</dbReference>